<keyword evidence="3" id="KW-0548">Nucleotidyltransferase</keyword>
<comment type="catalytic activity">
    <reaction evidence="10">
        <text>DNA(n) + a 2'-deoxyribonucleoside 5'-triphosphate = DNA(n+1) + diphosphate</text>
        <dbReference type="Rhea" id="RHEA:22508"/>
        <dbReference type="Rhea" id="RHEA-COMP:17339"/>
        <dbReference type="Rhea" id="RHEA-COMP:17340"/>
        <dbReference type="ChEBI" id="CHEBI:33019"/>
        <dbReference type="ChEBI" id="CHEBI:61560"/>
        <dbReference type="ChEBI" id="CHEBI:173112"/>
        <dbReference type="EC" id="2.7.7.7"/>
    </reaction>
</comment>
<evidence type="ECO:0000256" key="7">
    <source>
        <dbReference type="ARBA" id="ARBA00022842"/>
    </source>
</evidence>
<keyword evidence="13" id="KW-1185">Reference proteome</keyword>
<dbReference type="Gene3D" id="3.30.1490.100">
    <property type="entry name" value="DNA polymerase, Y-family, little finger domain"/>
    <property type="match status" value="1"/>
</dbReference>
<keyword evidence="7" id="KW-0460">Magnesium</keyword>
<dbReference type="GO" id="GO:0003684">
    <property type="term" value="F:damaged DNA binding"/>
    <property type="evidence" value="ECO:0007669"/>
    <property type="project" value="InterPro"/>
</dbReference>
<sequence length="186" mass="21129">MPCSTVPRRTRRSHCFASSKDMSFDHIPKQFRGDNLKDGVMHNFQTVPQYFYGLNPAQMDMFMTEDSPVPEIAEMLSHDMKKEGLTARTLTLKLKTTSFEIRSRAVSLQRYTCSSDDILKHATTLLKAELPVSVWLIGLRMSQFVGEIRNSDPSQGTITKFIVQKDSSRQDLDDNDSFDLDASKIA</sequence>
<reference evidence="12" key="1">
    <citation type="submission" date="2021-01" db="EMBL/GenBank/DDBJ databases">
        <authorList>
            <person name="Bezrukov I."/>
        </authorList>
    </citation>
    <scope>NUCLEOTIDE SEQUENCE</scope>
</reference>
<evidence type="ECO:0000256" key="9">
    <source>
        <dbReference type="ARBA" id="ARBA00023204"/>
    </source>
</evidence>
<dbReference type="Pfam" id="PF11799">
    <property type="entry name" value="IMS_C"/>
    <property type="match status" value="1"/>
</dbReference>
<proteinExistence type="predicted"/>
<dbReference type="FunFam" id="3.30.1490.100:FF:000004">
    <property type="entry name" value="DNA polymerase IV"/>
    <property type="match status" value="1"/>
</dbReference>
<evidence type="ECO:0000313" key="12">
    <source>
        <dbReference type="EMBL" id="CAE6206575.1"/>
    </source>
</evidence>
<protein>
    <recommendedName>
        <fullName evidence="1">DNA-directed DNA polymerase</fullName>
        <ecNumber evidence="1">2.7.7.7</ecNumber>
    </recommendedName>
</protein>
<dbReference type="EC" id="2.7.7.7" evidence="1"/>
<evidence type="ECO:0000256" key="4">
    <source>
        <dbReference type="ARBA" id="ARBA00022705"/>
    </source>
</evidence>
<keyword evidence="8" id="KW-0239">DNA-directed DNA polymerase</keyword>
<dbReference type="SUPFAM" id="SSF100879">
    <property type="entry name" value="Lesion bypass DNA polymerase (Y-family), little finger domain"/>
    <property type="match status" value="1"/>
</dbReference>
<keyword evidence="5" id="KW-0479">Metal-binding</keyword>
<organism evidence="12 13">
    <name type="scientific">Arabidopsis arenosa</name>
    <name type="common">Sand rock-cress</name>
    <name type="synonym">Cardaminopsis arenosa</name>
    <dbReference type="NCBI Taxonomy" id="38785"/>
    <lineage>
        <taxon>Eukaryota</taxon>
        <taxon>Viridiplantae</taxon>
        <taxon>Streptophyta</taxon>
        <taxon>Embryophyta</taxon>
        <taxon>Tracheophyta</taxon>
        <taxon>Spermatophyta</taxon>
        <taxon>Magnoliopsida</taxon>
        <taxon>eudicotyledons</taxon>
        <taxon>Gunneridae</taxon>
        <taxon>Pentapetalae</taxon>
        <taxon>rosids</taxon>
        <taxon>malvids</taxon>
        <taxon>Brassicales</taxon>
        <taxon>Brassicaceae</taxon>
        <taxon>Camelineae</taxon>
        <taxon>Arabidopsis</taxon>
    </lineage>
</organism>
<dbReference type="GO" id="GO:0042276">
    <property type="term" value="P:error-prone translesion synthesis"/>
    <property type="evidence" value="ECO:0007669"/>
    <property type="project" value="TreeGrafter"/>
</dbReference>
<accession>A0A8S2AZG9</accession>
<feature type="domain" description="DNA polymerase Y-family little finger" evidence="11">
    <location>
        <begin position="71"/>
        <end position="155"/>
    </location>
</feature>
<keyword evidence="4" id="KW-0235">DNA replication</keyword>
<dbReference type="InterPro" id="IPR050116">
    <property type="entry name" value="DNA_polymerase-Y"/>
</dbReference>
<gene>
    <name evidence="12" type="ORF">AARE701A_LOCUS20182</name>
</gene>
<evidence type="ECO:0000256" key="10">
    <source>
        <dbReference type="ARBA" id="ARBA00049244"/>
    </source>
</evidence>
<keyword evidence="9" id="KW-0234">DNA repair</keyword>
<dbReference type="GO" id="GO:0006281">
    <property type="term" value="P:DNA repair"/>
    <property type="evidence" value="ECO:0007669"/>
    <property type="project" value="UniProtKB-KW"/>
</dbReference>
<dbReference type="EMBL" id="LR999457">
    <property type="protein sequence ID" value="CAE6206575.1"/>
    <property type="molecule type" value="Genomic_DNA"/>
</dbReference>
<dbReference type="PANTHER" id="PTHR11076">
    <property type="entry name" value="DNA REPAIR POLYMERASE UMUC / TRANSFERASE FAMILY MEMBER"/>
    <property type="match status" value="1"/>
</dbReference>
<dbReference type="AlphaFoldDB" id="A0A8S2AZG9"/>
<keyword evidence="2" id="KW-0808">Transferase</keyword>
<dbReference type="Proteomes" id="UP000682877">
    <property type="component" value="Chromosome 7"/>
</dbReference>
<evidence type="ECO:0000256" key="6">
    <source>
        <dbReference type="ARBA" id="ARBA00022763"/>
    </source>
</evidence>
<name>A0A8S2AZG9_ARAAE</name>
<evidence type="ECO:0000256" key="1">
    <source>
        <dbReference type="ARBA" id="ARBA00012417"/>
    </source>
</evidence>
<evidence type="ECO:0000256" key="8">
    <source>
        <dbReference type="ARBA" id="ARBA00022932"/>
    </source>
</evidence>
<dbReference type="InterPro" id="IPR017961">
    <property type="entry name" value="DNA_pol_Y-fam_little_finger"/>
</dbReference>
<dbReference type="GO" id="GO:0006260">
    <property type="term" value="P:DNA replication"/>
    <property type="evidence" value="ECO:0007669"/>
    <property type="project" value="UniProtKB-KW"/>
</dbReference>
<dbReference type="GO" id="GO:0046872">
    <property type="term" value="F:metal ion binding"/>
    <property type="evidence" value="ECO:0007669"/>
    <property type="project" value="UniProtKB-KW"/>
</dbReference>
<evidence type="ECO:0000256" key="5">
    <source>
        <dbReference type="ARBA" id="ARBA00022723"/>
    </source>
</evidence>
<keyword evidence="6" id="KW-0227">DNA damage</keyword>
<evidence type="ECO:0000259" key="11">
    <source>
        <dbReference type="Pfam" id="PF11799"/>
    </source>
</evidence>
<dbReference type="GO" id="GO:0003887">
    <property type="term" value="F:DNA-directed DNA polymerase activity"/>
    <property type="evidence" value="ECO:0007669"/>
    <property type="project" value="UniProtKB-KW"/>
</dbReference>
<dbReference type="GO" id="GO:0005634">
    <property type="term" value="C:nucleus"/>
    <property type="evidence" value="ECO:0007669"/>
    <property type="project" value="TreeGrafter"/>
</dbReference>
<evidence type="ECO:0000256" key="2">
    <source>
        <dbReference type="ARBA" id="ARBA00022679"/>
    </source>
</evidence>
<evidence type="ECO:0000256" key="3">
    <source>
        <dbReference type="ARBA" id="ARBA00022695"/>
    </source>
</evidence>
<dbReference type="InterPro" id="IPR036775">
    <property type="entry name" value="DNA_pol_Y-fam_lit_finger_sf"/>
</dbReference>
<dbReference type="PANTHER" id="PTHR11076:SF33">
    <property type="entry name" value="DNA POLYMERASE KAPPA"/>
    <property type="match status" value="1"/>
</dbReference>
<evidence type="ECO:0000313" key="13">
    <source>
        <dbReference type="Proteomes" id="UP000682877"/>
    </source>
</evidence>